<gene>
    <name evidence="2" type="ORF">Q5H91_06335</name>
</gene>
<dbReference type="PANTHER" id="PTHR20992">
    <property type="entry name" value="AT15442P-RELATED"/>
    <property type="match status" value="1"/>
</dbReference>
<feature type="transmembrane region" description="Helical" evidence="1">
    <location>
        <begin position="51"/>
        <end position="68"/>
    </location>
</feature>
<feature type="transmembrane region" description="Helical" evidence="1">
    <location>
        <begin position="169"/>
        <end position="190"/>
    </location>
</feature>
<evidence type="ECO:0000256" key="1">
    <source>
        <dbReference type="SAM" id="Phobius"/>
    </source>
</evidence>
<feature type="transmembrane region" description="Helical" evidence="1">
    <location>
        <begin position="143"/>
        <end position="162"/>
    </location>
</feature>
<reference evidence="2 3" key="1">
    <citation type="submission" date="2023-07" db="EMBL/GenBank/DDBJ databases">
        <authorList>
            <person name="Kim M.K."/>
        </authorList>
    </citation>
    <scope>NUCLEOTIDE SEQUENCE [LARGE SCALE GENOMIC DNA]</scope>
    <source>
        <strain evidence="2 3">KR1UV-12</strain>
    </source>
</reference>
<dbReference type="Proteomes" id="UP001230685">
    <property type="component" value="Unassembled WGS sequence"/>
</dbReference>
<organism evidence="2 3">
    <name type="scientific">Sphingomonas aurea</name>
    <dbReference type="NCBI Taxonomy" id="3063994"/>
    <lineage>
        <taxon>Bacteria</taxon>
        <taxon>Pseudomonadati</taxon>
        <taxon>Pseudomonadota</taxon>
        <taxon>Alphaproteobacteria</taxon>
        <taxon>Sphingomonadales</taxon>
        <taxon>Sphingomonadaceae</taxon>
        <taxon>Sphingomonas</taxon>
    </lineage>
</organism>
<sequence length="530" mass="56140">MSEAASTHSDLNGGLAHLALYRWWRRTIVARVDHEAVVARIVEESGWSPRFAFMTMMSAGIAVLGLLLSSPAVVIGAMLISPLMNPILGFGFSLALFDFRELRRSLKALAIGSTAAVAFTALIVLISPLQAPTSEIVARTRPNLFDLAVALFAALAGSFAIIRGRGETIVGVAIATALMPPLAVVGYGIATRNMPVGAGAFALFVTNFITIALSATLMARFYGFGHHLSRRQSWTQTILLVLVFIIMAVPLGISLNRIGREAVAVSQTRTLLSEKFGEEARVTQLDLDFAADPLVVRAVVIAPRGTMQKAPALQEALADRLGRRIRLDLDQILLEPGAGALEAQREELRQAGDFAKLEAERSASLARMVGLITGVAADDVTIDRDHHRVIAAAVALPGANLETYRMLESRAAAEDTGWSVSVVPPQSPLPQIAFADNVDTLDAAARNAVVTSIWAARRWNMPSLGVPGLPAGDPPARPNLSQRRALAVAAMLRAQGITAIAMPAAGQRFPLVPGAAVGAMDSVAAGETGR</sequence>
<feature type="transmembrane region" description="Helical" evidence="1">
    <location>
        <begin position="196"/>
        <end position="222"/>
    </location>
</feature>
<feature type="transmembrane region" description="Helical" evidence="1">
    <location>
        <begin position="234"/>
        <end position="253"/>
    </location>
</feature>
<accession>A0ABT9EIN4</accession>
<evidence type="ECO:0000313" key="2">
    <source>
        <dbReference type="EMBL" id="MDP1026822.1"/>
    </source>
</evidence>
<comment type="caution">
    <text evidence="2">The sequence shown here is derived from an EMBL/GenBank/DDBJ whole genome shotgun (WGS) entry which is preliminary data.</text>
</comment>
<dbReference type="Pfam" id="PF04087">
    <property type="entry name" value="DUF389"/>
    <property type="match status" value="1"/>
</dbReference>
<feature type="transmembrane region" description="Helical" evidence="1">
    <location>
        <begin position="109"/>
        <end position="131"/>
    </location>
</feature>
<evidence type="ECO:0000313" key="3">
    <source>
        <dbReference type="Proteomes" id="UP001230685"/>
    </source>
</evidence>
<keyword evidence="1" id="KW-0472">Membrane</keyword>
<keyword evidence="3" id="KW-1185">Reference proteome</keyword>
<protein>
    <submittedName>
        <fullName evidence="2">DUF389 domain-containing protein</fullName>
    </submittedName>
</protein>
<proteinExistence type="predicted"/>
<feature type="transmembrane region" description="Helical" evidence="1">
    <location>
        <begin position="74"/>
        <end position="97"/>
    </location>
</feature>
<dbReference type="InterPro" id="IPR005240">
    <property type="entry name" value="DUF389"/>
</dbReference>
<dbReference type="EMBL" id="JAUUDS010000002">
    <property type="protein sequence ID" value="MDP1026822.1"/>
    <property type="molecule type" value="Genomic_DNA"/>
</dbReference>
<keyword evidence="1" id="KW-0812">Transmembrane</keyword>
<name>A0ABT9EIN4_9SPHN</name>
<dbReference type="RefSeq" id="WP_305172453.1">
    <property type="nucleotide sequence ID" value="NZ_JAUUDS010000002.1"/>
</dbReference>
<dbReference type="PANTHER" id="PTHR20992:SF9">
    <property type="entry name" value="AT15442P-RELATED"/>
    <property type="match status" value="1"/>
</dbReference>
<keyword evidence="1" id="KW-1133">Transmembrane helix</keyword>